<dbReference type="InterPro" id="IPR003613">
    <property type="entry name" value="Ubox_domain"/>
</dbReference>
<dbReference type="PANTHER" id="PTHR46573:SF1">
    <property type="entry name" value="WD REPEAT, SAM AND U-BOX DOMAIN-CONTAINING PROTEIN 1"/>
    <property type="match status" value="1"/>
</dbReference>
<dbReference type="InterPro" id="IPR052085">
    <property type="entry name" value="WD-SAM-U-box"/>
</dbReference>
<comment type="caution">
    <text evidence="3">The sequence shown here is derived from an EMBL/GenBank/DDBJ whole genome shotgun (WGS) entry which is preliminary data.</text>
</comment>
<dbReference type="PROSITE" id="PS51698">
    <property type="entry name" value="U_BOX"/>
    <property type="match status" value="1"/>
</dbReference>
<feature type="region of interest" description="Disordered" evidence="1">
    <location>
        <begin position="213"/>
        <end position="265"/>
    </location>
</feature>
<evidence type="ECO:0000256" key="1">
    <source>
        <dbReference type="SAM" id="MobiDB-lite"/>
    </source>
</evidence>
<dbReference type="Pfam" id="PF04564">
    <property type="entry name" value="U-box"/>
    <property type="match status" value="1"/>
</dbReference>
<dbReference type="AlphaFoldDB" id="A0A813KGX5"/>
<feature type="non-terminal residue" evidence="3">
    <location>
        <position position="446"/>
    </location>
</feature>
<feature type="compositionally biased region" description="Low complexity" evidence="1">
    <location>
        <begin position="354"/>
        <end position="377"/>
    </location>
</feature>
<dbReference type="Gene3D" id="3.30.40.10">
    <property type="entry name" value="Zinc/RING finger domain, C3HC4 (zinc finger)"/>
    <property type="match status" value="1"/>
</dbReference>
<dbReference type="GO" id="GO:0016567">
    <property type="term" value="P:protein ubiquitination"/>
    <property type="evidence" value="ECO:0007669"/>
    <property type="project" value="InterPro"/>
</dbReference>
<protein>
    <recommendedName>
        <fullName evidence="2">U-box domain-containing protein</fullName>
    </recommendedName>
</protein>
<feature type="domain" description="U-box" evidence="2">
    <location>
        <begin position="57"/>
        <end position="136"/>
    </location>
</feature>
<dbReference type="EMBL" id="CAJNNW010029906">
    <property type="protein sequence ID" value="CAE8701838.1"/>
    <property type="molecule type" value="Genomic_DNA"/>
</dbReference>
<sequence>MSGASSGMLPDPELAASAVQRQGRQADYGQRWGEGAARCFSIEGDFLDEDAPLRLMPMPDSFLCPISATIMQDPVATVDGCSYERDYIERWFRERRQARQPVTSPTTGLELPSTTLMPLKALQRAIEAYLAHRPEIKRDFLVGRSFEEAAQLLQVDLLEKQAQSASIGDEIRRLREANKALLRALRKQEQHSASLTEDLRLAGDRIQALEEILRKDGRPPPEAPLAAPSSSSSSSAPSTEETSPEPVGSRSELCATEAAASASERLRQTLSVRDVDKKQPRGGLLQSRQFLSLPCGAVLAVLAGVHLQRWMRSPETIEPLAMSTSTRRPTASTPVHATKPERSPAQDKVPTVNKAADASSSAGGAAASWKKSSSSREAAWKREAGAAALKKESSGGSGSSRALPDARTELGAPTRAPLRTKVDEGSLGPGMALIHQVEQLRTGSPE</sequence>
<feature type="region of interest" description="Disordered" evidence="1">
    <location>
        <begin position="318"/>
        <end position="427"/>
    </location>
</feature>
<dbReference type="CDD" id="cd16655">
    <property type="entry name" value="RING-Ubox_WDSUB1-like"/>
    <property type="match status" value="1"/>
</dbReference>
<accession>A0A813KGX5</accession>
<feature type="compositionally biased region" description="Low complexity" evidence="1">
    <location>
        <begin position="224"/>
        <end position="246"/>
    </location>
</feature>
<feature type="compositionally biased region" description="Low complexity" evidence="1">
    <location>
        <begin position="323"/>
        <end position="334"/>
    </location>
</feature>
<dbReference type="Proteomes" id="UP000626109">
    <property type="component" value="Unassembled WGS sequence"/>
</dbReference>
<feature type="compositionally biased region" description="Basic and acidic residues" evidence="1">
    <location>
        <begin position="378"/>
        <end position="393"/>
    </location>
</feature>
<dbReference type="PANTHER" id="PTHR46573">
    <property type="entry name" value="WD REPEAT, SAM AND U-BOX DOMAIN-CONTAINING PROTEIN 1"/>
    <property type="match status" value="1"/>
</dbReference>
<evidence type="ECO:0000313" key="3">
    <source>
        <dbReference type="EMBL" id="CAE8701838.1"/>
    </source>
</evidence>
<dbReference type="SMART" id="SM00504">
    <property type="entry name" value="Ubox"/>
    <property type="match status" value="1"/>
</dbReference>
<proteinExistence type="predicted"/>
<reference evidence="3" key="1">
    <citation type="submission" date="2021-02" db="EMBL/GenBank/DDBJ databases">
        <authorList>
            <person name="Dougan E. K."/>
            <person name="Rhodes N."/>
            <person name="Thang M."/>
            <person name="Chan C."/>
        </authorList>
    </citation>
    <scope>NUCLEOTIDE SEQUENCE</scope>
</reference>
<dbReference type="SUPFAM" id="SSF57850">
    <property type="entry name" value="RING/U-box"/>
    <property type="match status" value="1"/>
</dbReference>
<evidence type="ECO:0000313" key="4">
    <source>
        <dbReference type="Proteomes" id="UP000626109"/>
    </source>
</evidence>
<evidence type="ECO:0000259" key="2">
    <source>
        <dbReference type="PROSITE" id="PS51698"/>
    </source>
</evidence>
<dbReference type="InterPro" id="IPR013083">
    <property type="entry name" value="Znf_RING/FYVE/PHD"/>
</dbReference>
<organism evidence="3 4">
    <name type="scientific">Polarella glacialis</name>
    <name type="common">Dinoflagellate</name>
    <dbReference type="NCBI Taxonomy" id="89957"/>
    <lineage>
        <taxon>Eukaryota</taxon>
        <taxon>Sar</taxon>
        <taxon>Alveolata</taxon>
        <taxon>Dinophyceae</taxon>
        <taxon>Suessiales</taxon>
        <taxon>Suessiaceae</taxon>
        <taxon>Polarella</taxon>
    </lineage>
</organism>
<gene>
    <name evidence="3" type="ORF">PGLA2088_LOCUS32183</name>
</gene>
<dbReference type="GO" id="GO:0004842">
    <property type="term" value="F:ubiquitin-protein transferase activity"/>
    <property type="evidence" value="ECO:0007669"/>
    <property type="project" value="InterPro"/>
</dbReference>
<name>A0A813KGX5_POLGL</name>